<dbReference type="InterPro" id="IPR036390">
    <property type="entry name" value="WH_DNA-bd_sf"/>
</dbReference>
<dbReference type="RefSeq" id="WP_155099708.1">
    <property type="nucleotide sequence ID" value="NZ_WMKA01000038.1"/>
</dbReference>
<organism evidence="2 3">
    <name type="scientific">Cellulosimicrobium composti</name>
    <dbReference type="NCBI Taxonomy" id="2672572"/>
    <lineage>
        <taxon>Bacteria</taxon>
        <taxon>Bacillati</taxon>
        <taxon>Actinomycetota</taxon>
        <taxon>Actinomycetes</taxon>
        <taxon>Micrococcales</taxon>
        <taxon>Promicromonosporaceae</taxon>
        <taxon>Cellulosimicrobium</taxon>
    </lineage>
</organism>
<dbReference type="SUPFAM" id="SSF46785">
    <property type="entry name" value="Winged helix' DNA-binding domain"/>
    <property type="match status" value="1"/>
</dbReference>
<feature type="region of interest" description="Disordered" evidence="1">
    <location>
        <begin position="206"/>
        <end position="239"/>
    </location>
</feature>
<feature type="compositionally biased region" description="Basic and acidic residues" evidence="1">
    <location>
        <begin position="224"/>
        <end position="239"/>
    </location>
</feature>
<dbReference type="AlphaFoldDB" id="A0A6N7ZKT0"/>
<dbReference type="InterPro" id="IPR011991">
    <property type="entry name" value="ArsR-like_HTH"/>
</dbReference>
<evidence type="ECO:0000313" key="2">
    <source>
        <dbReference type="EMBL" id="MTG90124.1"/>
    </source>
</evidence>
<dbReference type="EMBL" id="WMKA01000038">
    <property type="protein sequence ID" value="MTG90124.1"/>
    <property type="molecule type" value="Genomic_DNA"/>
</dbReference>
<dbReference type="Proteomes" id="UP000440668">
    <property type="component" value="Unassembled WGS sequence"/>
</dbReference>
<proteinExistence type="predicted"/>
<comment type="caution">
    <text evidence="2">The sequence shown here is derived from an EMBL/GenBank/DDBJ whole genome shotgun (WGS) entry which is preliminary data.</text>
</comment>
<dbReference type="Gene3D" id="1.10.10.10">
    <property type="entry name" value="Winged helix-like DNA-binding domain superfamily/Winged helix DNA-binding domain"/>
    <property type="match status" value="1"/>
</dbReference>
<reference evidence="2 3" key="1">
    <citation type="submission" date="2019-11" db="EMBL/GenBank/DDBJ databases">
        <title>Cellulosimicrobium composti sp. nov. isolated from a compost.</title>
        <authorList>
            <person name="Yang Y."/>
        </authorList>
    </citation>
    <scope>NUCLEOTIDE SEQUENCE [LARGE SCALE GENOMIC DNA]</scope>
    <source>
        <strain evidence="2 3">BIT-GX5</strain>
    </source>
</reference>
<evidence type="ECO:0000256" key="1">
    <source>
        <dbReference type="SAM" id="MobiDB-lite"/>
    </source>
</evidence>
<protein>
    <submittedName>
        <fullName evidence="2">Helix-turn-helix domain-containing protein</fullName>
    </submittedName>
</protein>
<gene>
    <name evidence="2" type="ORF">GJV82_14385</name>
</gene>
<feature type="region of interest" description="Disordered" evidence="1">
    <location>
        <begin position="377"/>
        <end position="396"/>
    </location>
</feature>
<dbReference type="CDD" id="cd00090">
    <property type="entry name" value="HTH_ARSR"/>
    <property type="match status" value="1"/>
</dbReference>
<feature type="compositionally biased region" description="Basic and acidic residues" evidence="1">
    <location>
        <begin position="161"/>
        <end position="170"/>
    </location>
</feature>
<feature type="region of interest" description="Disordered" evidence="1">
    <location>
        <begin position="121"/>
        <end position="191"/>
    </location>
</feature>
<evidence type="ECO:0000313" key="3">
    <source>
        <dbReference type="Proteomes" id="UP000440668"/>
    </source>
</evidence>
<sequence length="396" mass="44007">MRADGYATLRQLALVLAWSADWQVQRERKGQMLVSVPQRVLAERCGRSERTIRRHLRVLEEVGLLATVREGTTDEFRPSVLEDEGNVVPVYLLLLPVSVLADVPGCERIAVELAGAQNATDELDEDAARAPSPCPGRLNGEPRRLSPVDIDVRPPFTPLGSERHPPHARETATQTEPLRGPEPHGGAPRRGLRAADRHLQAVAGTATCSPEEPRRDFSQVNAPVERRWHAHETPQTKPERLAAADELRWRLPVLRRISAAHVRHVAREFFLAGWTVLDVHHAIDYRPDGTPVPHSGDLGVIRPADWLAHRLAAWRDETGTVTRSRSQRLALERAEQRARTKARQEAAAADAARRADVDETLAEVAAKRTIRETIAAARPPRRVVGPPPDTRPALLR</sequence>
<dbReference type="InterPro" id="IPR036388">
    <property type="entry name" value="WH-like_DNA-bd_sf"/>
</dbReference>
<accession>A0A6N7ZKT0</accession>
<feature type="compositionally biased region" description="Basic and acidic residues" evidence="1">
    <location>
        <begin position="140"/>
        <end position="152"/>
    </location>
</feature>
<name>A0A6N7ZKT0_9MICO</name>